<dbReference type="InterPro" id="IPR014001">
    <property type="entry name" value="Helicase_ATP-bd"/>
</dbReference>
<dbReference type="Pfam" id="PF00176">
    <property type="entry name" value="SNF2-rel_dom"/>
    <property type="match status" value="1"/>
</dbReference>
<evidence type="ECO:0000256" key="2">
    <source>
        <dbReference type="ARBA" id="ARBA00022801"/>
    </source>
</evidence>
<dbReference type="InterPro" id="IPR027417">
    <property type="entry name" value="P-loop_NTPase"/>
</dbReference>
<dbReference type="SMART" id="SM00490">
    <property type="entry name" value="HELICc"/>
    <property type="match status" value="1"/>
</dbReference>
<evidence type="ECO:0000313" key="7">
    <source>
        <dbReference type="EMBL" id="CAH0725522.1"/>
    </source>
</evidence>
<feature type="domain" description="Helicase C-terminal" evidence="6">
    <location>
        <begin position="538"/>
        <end position="621"/>
    </location>
</feature>
<evidence type="ECO:0000259" key="6">
    <source>
        <dbReference type="SMART" id="SM00490"/>
    </source>
</evidence>
<dbReference type="AlphaFoldDB" id="A0A8J9V5C1"/>
<keyword evidence="8" id="KW-1185">Reference proteome</keyword>
<gene>
    <name evidence="7" type="ORF">BINO364_LOCUS11097</name>
</gene>
<accession>A0A8J9V5C1</accession>
<organism evidence="7 8">
    <name type="scientific">Brenthis ino</name>
    <name type="common">lesser marbled fritillary</name>
    <dbReference type="NCBI Taxonomy" id="405034"/>
    <lineage>
        <taxon>Eukaryota</taxon>
        <taxon>Metazoa</taxon>
        <taxon>Ecdysozoa</taxon>
        <taxon>Arthropoda</taxon>
        <taxon>Hexapoda</taxon>
        <taxon>Insecta</taxon>
        <taxon>Pterygota</taxon>
        <taxon>Neoptera</taxon>
        <taxon>Endopterygota</taxon>
        <taxon>Lepidoptera</taxon>
        <taxon>Glossata</taxon>
        <taxon>Ditrysia</taxon>
        <taxon>Papilionoidea</taxon>
        <taxon>Nymphalidae</taxon>
        <taxon>Heliconiinae</taxon>
        <taxon>Argynnini</taxon>
        <taxon>Brenthis</taxon>
    </lineage>
</organism>
<dbReference type="SUPFAM" id="SSF52540">
    <property type="entry name" value="P-loop containing nucleoside triphosphate hydrolases"/>
    <property type="match status" value="2"/>
</dbReference>
<dbReference type="GO" id="GO:0005524">
    <property type="term" value="F:ATP binding"/>
    <property type="evidence" value="ECO:0007669"/>
    <property type="project" value="InterPro"/>
</dbReference>
<reference evidence="7" key="1">
    <citation type="submission" date="2021-12" db="EMBL/GenBank/DDBJ databases">
        <authorList>
            <person name="Martin H S."/>
        </authorList>
    </citation>
    <scope>NUCLEOTIDE SEQUENCE</scope>
</reference>
<evidence type="ECO:0000259" key="5">
    <source>
        <dbReference type="SMART" id="SM00487"/>
    </source>
</evidence>
<feature type="region of interest" description="Disordered" evidence="4">
    <location>
        <begin position="701"/>
        <end position="732"/>
    </location>
</feature>
<dbReference type="Pfam" id="PF00271">
    <property type="entry name" value="Helicase_C"/>
    <property type="match status" value="1"/>
</dbReference>
<dbReference type="GO" id="GO:0031297">
    <property type="term" value="P:replication fork processing"/>
    <property type="evidence" value="ECO:0007669"/>
    <property type="project" value="TreeGrafter"/>
</dbReference>
<dbReference type="InterPro" id="IPR000330">
    <property type="entry name" value="SNF2_N"/>
</dbReference>
<evidence type="ECO:0008006" key="9">
    <source>
        <dbReference type="Google" id="ProtNLM"/>
    </source>
</evidence>
<feature type="region of interest" description="Disordered" evidence="4">
    <location>
        <begin position="18"/>
        <end position="47"/>
    </location>
</feature>
<evidence type="ECO:0000256" key="1">
    <source>
        <dbReference type="ARBA" id="ARBA00004123"/>
    </source>
</evidence>
<sequence length="758" mass="84167">MTCTKEEIERKRLAALEKRQNKLSKNPAGKPFVSERSNFGPVRSTSENRANIGFHPYANRGNIHTAENVLTTFTKSLTVTCNRNQNNLSPTTDKLSGQFIEQPNSDSHKALNPNTIRLGPTPSQSQGVSVKVYLISEHRFEVSISEFCIPLINIFKTIPSGTFDTGSKLWSFCIDDYQSFISKVASLEPQVTIASLPSFVLKILKYPILDPDNVDLTPIEETVRNKLMPFQEDGVRFAIARQGRCLIADEMGLGKTFQALAIASYYRPNWPLLIITTSSMRETWQSKIHELLPSVPMSNIALLASGKDSQLVADKQTEVVISSYKIASTHKELLQKKKFGVVIVDESHYLKSYKAQCTSALMSIGSKCARVILLSGTPALSRPSELYTQLALIEPSVFNSYNTYIQFGVRYCDGKQTSFGWDMSGTSHLPELQAILRKRFLIRRSKIEVLTDLGEITRESVYLDQNLLNYAEVDEKCLSQMAETYKKSTSTAKHAALITYFSKTAAVKIPAVCKYIKQTLKEYDGKFLVFAHHRNMIEAICNTLMETHTEFICIVGSTPANMRAELVSRFQVSRGVRAAVLSVTAAGAGLSLTAAALVLFAELHWNPGVLTQAEARAHRLGGGAVVARYLLARACADDAVWPMLCGKLHVLNDVGLTGETFEDTTVKHQESKSNITNYLSPKPTKNKNDFIPGTNIRKSAVNIKTEPVTPTNSQTGSKTNTQNKETKSTDSETFDEIDEFILNYDEDDDLLAGIDMDI</sequence>
<keyword evidence="2" id="KW-0378">Hydrolase</keyword>
<dbReference type="EMBL" id="OV170225">
    <property type="protein sequence ID" value="CAH0725522.1"/>
    <property type="molecule type" value="Genomic_DNA"/>
</dbReference>
<dbReference type="CDD" id="cd18793">
    <property type="entry name" value="SF2_C_SNF"/>
    <property type="match status" value="1"/>
</dbReference>
<dbReference type="Pfam" id="PF07443">
    <property type="entry name" value="HARP"/>
    <property type="match status" value="1"/>
</dbReference>
<protein>
    <recommendedName>
        <fullName evidence="9">SWI/SNF-related matrix-associated actin-dependent regulator of chromatin subfamily A-like protein 1</fullName>
    </recommendedName>
</protein>
<feature type="region of interest" description="Disordered" evidence="4">
    <location>
        <begin position="672"/>
        <end position="691"/>
    </location>
</feature>
<feature type="domain" description="Helicase ATP-binding" evidence="5">
    <location>
        <begin position="223"/>
        <end position="407"/>
    </location>
</feature>
<dbReference type="CDD" id="cd18010">
    <property type="entry name" value="DEXHc_HARP_SMARCAL1"/>
    <property type="match status" value="1"/>
</dbReference>
<proteinExistence type="predicted"/>
<dbReference type="PANTHER" id="PTHR45766:SF6">
    <property type="entry name" value="SWI_SNF-RELATED MATRIX-ASSOCIATED ACTIN-DEPENDENT REGULATOR OF CHROMATIN SUBFAMILY A-LIKE PROTEIN 1"/>
    <property type="match status" value="1"/>
</dbReference>
<name>A0A8J9V5C1_9NEOP</name>
<dbReference type="GO" id="GO:0016787">
    <property type="term" value="F:hydrolase activity"/>
    <property type="evidence" value="ECO:0007669"/>
    <property type="project" value="UniProtKB-KW"/>
</dbReference>
<feature type="compositionally biased region" description="Polar residues" evidence="4">
    <location>
        <begin position="708"/>
        <end position="723"/>
    </location>
</feature>
<evidence type="ECO:0000256" key="4">
    <source>
        <dbReference type="SAM" id="MobiDB-lite"/>
    </source>
</evidence>
<dbReference type="GO" id="GO:0043596">
    <property type="term" value="C:nuclear replication fork"/>
    <property type="evidence" value="ECO:0007669"/>
    <property type="project" value="TreeGrafter"/>
</dbReference>
<comment type="subcellular location">
    <subcellularLocation>
        <location evidence="1">Nucleus</location>
    </subcellularLocation>
</comment>
<dbReference type="OrthoDB" id="2801544at2759"/>
<dbReference type="InterPro" id="IPR049730">
    <property type="entry name" value="SNF2/RAD54-like_C"/>
</dbReference>
<dbReference type="SMART" id="SM00487">
    <property type="entry name" value="DEXDc"/>
    <property type="match status" value="1"/>
</dbReference>
<keyword evidence="3" id="KW-0539">Nucleus</keyword>
<feature type="non-terminal residue" evidence="7">
    <location>
        <position position="758"/>
    </location>
</feature>
<dbReference type="InterPro" id="IPR001650">
    <property type="entry name" value="Helicase_C-like"/>
</dbReference>
<evidence type="ECO:0000256" key="3">
    <source>
        <dbReference type="ARBA" id="ARBA00023242"/>
    </source>
</evidence>
<dbReference type="InterPro" id="IPR010003">
    <property type="entry name" value="HARP_dom"/>
</dbReference>
<dbReference type="Proteomes" id="UP000838878">
    <property type="component" value="Chromosome 5"/>
</dbReference>
<dbReference type="PANTHER" id="PTHR45766">
    <property type="entry name" value="DNA ANNEALING HELICASE AND ENDONUCLEASE ZRANB3 FAMILY MEMBER"/>
    <property type="match status" value="1"/>
</dbReference>
<dbReference type="GO" id="GO:0006281">
    <property type="term" value="P:DNA repair"/>
    <property type="evidence" value="ECO:0007669"/>
    <property type="project" value="TreeGrafter"/>
</dbReference>
<evidence type="ECO:0000313" key="8">
    <source>
        <dbReference type="Proteomes" id="UP000838878"/>
    </source>
</evidence>
<dbReference type="Gene3D" id="3.40.50.10810">
    <property type="entry name" value="Tandem AAA-ATPase domain"/>
    <property type="match status" value="1"/>
</dbReference>
<dbReference type="InterPro" id="IPR038718">
    <property type="entry name" value="SNF2-like_sf"/>
</dbReference>
<dbReference type="Gene3D" id="3.40.50.300">
    <property type="entry name" value="P-loop containing nucleotide triphosphate hydrolases"/>
    <property type="match status" value="1"/>
</dbReference>